<dbReference type="CDD" id="cd16326">
    <property type="entry name" value="LolB"/>
    <property type="match status" value="1"/>
</dbReference>
<dbReference type="HOGENOM" id="CLU_092816_2_1_4"/>
<dbReference type="InterPro" id="IPR004565">
    <property type="entry name" value="OM_lipoprot_LolB"/>
</dbReference>
<dbReference type="KEGG" id="gca:Galf_0475"/>
<dbReference type="Gene3D" id="2.50.20.10">
    <property type="entry name" value="Lipoprotein localisation LolA/LolB/LppX"/>
    <property type="match status" value="1"/>
</dbReference>
<proteinExistence type="inferred from homology"/>
<dbReference type="GO" id="GO:0009279">
    <property type="term" value="C:cell outer membrane"/>
    <property type="evidence" value="ECO:0007669"/>
    <property type="project" value="UniProtKB-SubCell"/>
</dbReference>
<dbReference type="AlphaFoldDB" id="D9SC54"/>
<organism evidence="13 14">
    <name type="scientific">Gallionella capsiferriformans (strain ES-2)</name>
    <name type="common">Gallionella ferruginea capsiferriformans (strain ES-2)</name>
    <dbReference type="NCBI Taxonomy" id="395494"/>
    <lineage>
        <taxon>Bacteria</taxon>
        <taxon>Pseudomonadati</taxon>
        <taxon>Pseudomonadota</taxon>
        <taxon>Betaproteobacteria</taxon>
        <taxon>Nitrosomonadales</taxon>
        <taxon>Gallionellaceae</taxon>
        <taxon>Gallionella</taxon>
    </lineage>
</organism>
<comment type="subcellular location">
    <subcellularLocation>
        <location evidence="1">Cell outer membrane</location>
        <topology evidence="1">Lipid-anchor</topology>
    </subcellularLocation>
</comment>
<dbReference type="SUPFAM" id="SSF89392">
    <property type="entry name" value="Prokaryotic lipoproteins and lipoprotein localization factors"/>
    <property type="match status" value="1"/>
</dbReference>
<name>D9SC54_GALCS</name>
<comment type="subunit">
    <text evidence="3">Monomer.</text>
</comment>
<keyword evidence="12 13" id="KW-0449">Lipoprotein</keyword>
<keyword evidence="14" id="KW-1185">Reference proteome</keyword>
<gene>
    <name evidence="13" type="ordered locus">Galf_0475</name>
</gene>
<evidence type="ECO:0000256" key="10">
    <source>
        <dbReference type="ARBA" id="ARBA00023186"/>
    </source>
</evidence>
<dbReference type="GO" id="GO:0015031">
    <property type="term" value="P:protein transport"/>
    <property type="evidence" value="ECO:0007669"/>
    <property type="project" value="UniProtKB-KW"/>
</dbReference>
<sequence length="177" mass="19967">MALLLTGCATMPPLSRPVQPEAVPFAMNGRISVKHNGARDSAGLRWTHQDTSDEILLLTPLGQTAARIYRDDAHATLDNGDKHYSDTDVESLMQQVLGWRLQLDHLHHWVLGLTVPGDEMLERDTLGRLTVLRQDGWEVRYMAYSGDKADSLPVRMKLSRANLELILLIDECEWNPK</sequence>
<evidence type="ECO:0000256" key="6">
    <source>
        <dbReference type="ARBA" id="ARBA00022729"/>
    </source>
</evidence>
<evidence type="ECO:0000256" key="8">
    <source>
        <dbReference type="ARBA" id="ARBA00023136"/>
    </source>
</evidence>
<evidence type="ECO:0000313" key="13">
    <source>
        <dbReference type="EMBL" id="ADL54519.1"/>
    </source>
</evidence>
<keyword evidence="10" id="KW-0143">Chaperone</keyword>
<evidence type="ECO:0000256" key="9">
    <source>
        <dbReference type="ARBA" id="ARBA00023139"/>
    </source>
</evidence>
<keyword evidence="11" id="KW-0998">Cell outer membrane</keyword>
<evidence type="ECO:0000256" key="7">
    <source>
        <dbReference type="ARBA" id="ARBA00022927"/>
    </source>
</evidence>
<evidence type="ECO:0000256" key="5">
    <source>
        <dbReference type="ARBA" id="ARBA00022448"/>
    </source>
</evidence>
<evidence type="ECO:0000256" key="12">
    <source>
        <dbReference type="ARBA" id="ARBA00023288"/>
    </source>
</evidence>
<protein>
    <recommendedName>
        <fullName evidence="4">Outer-membrane lipoprotein LolB</fullName>
    </recommendedName>
</protein>
<evidence type="ECO:0000256" key="2">
    <source>
        <dbReference type="ARBA" id="ARBA00009696"/>
    </source>
</evidence>
<dbReference type="eggNOG" id="COG3017">
    <property type="taxonomic scope" value="Bacteria"/>
</dbReference>
<keyword evidence="8" id="KW-0472">Membrane</keyword>
<dbReference type="NCBIfam" id="TIGR00548">
    <property type="entry name" value="lolB"/>
    <property type="match status" value="1"/>
</dbReference>
<keyword evidence="5" id="KW-0813">Transport</keyword>
<evidence type="ECO:0000256" key="11">
    <source>
        <dbReference type="ARBA" id="ARBA00023237"/>
    </source>
</evidence>
<keyword evidence="6" id="KW-0732">Signal</keyword>
<accession>D9SC54</accession>
<keyword evidence="7" id="KW-0653">Protein transport</keyword>
<evidence type="ECO:0000313" key="14">
    <source>
        <dbReference type="Proteomes" id="UP000001235"/>
    </source>
</evidence>
<dbReference type="STRING" id="395494.Galf_0475"/>
<evidence type="ECO:0000256" key="1">
    <source>
        <dbReference type="ARBA" id="ARBA00004459"/>
    </source>
</evidence>
<dbReference type="Proteomes" id="UP000001235">
    <property type="component" value="Chromosome"/>
</dbReference>
<evidence type="ECO:0000256" key="4">
    <source>
        <dbReference type="ARBA" id="ARBA00016202"/>
    </source>
</evidence>
<keyword evidence="9" id="KW-0564">Palmitate</keyword>
<reference evidence="13 14" key="1">
    <citation type="submission" date="2010-08" db="EMBL/GenBank/DDBJ databases">
        <title>Complete sequence of Gallionella capsiferriformans ES-2.</title>
        <authorList>
            <consortium name="US DOE Joint Genome Institute"/>
            <person name="Lucas S."/>
            <person name="Copeland A."/>
            <person name="Lapidus A."/>
            <person name="Cheng J.-F."/>
            <person name="Bruce D."/>
            <person name="Goodwin L."/>
            <person name="Pitluck S."/>
            <person name="Chertkov O."/>
            <person name="Davenport K.W."/>
            <person name="Detter J.C."/>
            <person name="Han C."/>
            <person name="Tapia R."/>
            <person name="Land M."/>
            <person name="Hauser L."/>
            <person name="Chang Y.-J."/>
            <person name="Jeffries C."/>
            <person name="Kyrpides N."/>
            <person name="Ivanova N."/>
            <person name="Mikhailova N."/>
            <person name="Shelobolina E.S."/>
            <person name="Picardal F."/>
            <person name="Roden E."/>
            <person name="Emerson D."/>
            <person name="Woyke T."/>
        </authorList>
    </citation>
    <scope>NUCLEOTIDE SEQUENCE [LARGE SCALE GENOMIC DNA]</scope>
    <source>
        <strain evidence="13 14">ES-2</strain>
    </source>
</reference>
<comment type="similarity">
    <text evidence="2">Belongs to the LolB family.</text>
</comment>
<dbReference type="EMBL" id="CP002159">
    <property type="protein sequence ID" value="ADL54519.1"/>
    <property type="molecule type" value="Genomic_DNA"/>
</dbReference>
<evidence type="ECO:0000256" key="3">
    <source>
        <dbReference type="ARBA" id="ARBA00011245"/>
    </source>
</evidence>
<dbReference type="InterPro" id="IPR029046">
    <property type="entry name" value="LolA/LolB/LppX"/>
</dbReference>
<dbReference type="Pfam" id="PF03550">
    <property type="entry name" value="LolB"/>
    <property type="match status" value="1"/>
</dbReference>